<dbReference type="EMBL" id="JAIVFG010000026">
    <property type="protein sequence ID" value="MDB0572236.1"/>
    <property type="molecule type" value="Genomic_DNA"/>
</dbReference>
<dbReference type="NCBIfam" id="NF047331">
    <property type="entry name" value="phage_HTJ"/>
    <property type="match status" value="1"/>
</dbReference>
<reference evidence="2" key="1">
    <citation type="submission" date="2021-09" db="EMBL/GenBank/DDBJ databases">
        <title>Genomic analysis of Ralstonia spp.</title>
        <authorList>
            <person name="Aburjaile F."/>
            <person name="Ariute J.C."/>
            <person name="Pais A.K.L."/>
            <person name="Albuquerque G.M.R."/>
            <person name="Silva A.M.F."/>
            <person name="Brenig B."/>
            <person name="Azevedo V."/>
            <person name="Matiuzzi M."/>
            <person name="Ramos R."/>
            <person name="Goes-Neto A."/>
            <person name="Soares S."/>
            <person name="Iseppon A.M.B."/>
            <person name="Souza E."/>
            <person name="Gama M."/>
        </authorList>
    </citation>
    <scope>NUCLEOTIDE SEQUENCE</scope>
    <source>
        <strain evidence="2">CCRMRs91</strain>
    </source>
</reference>
<gene>
    <name evidence="2" type="ORF">LBW59_15855</name>
</gene>
<dbReference type="Proteomes" id="UP001144050">
    <property type="component" value="Unassembled WGS sequence"/>
</dbReference>
<proteinExistence type="predicted"/>
<feature type="region of interest" description="Disordered" evidence="1">
    <location>
        <begin position="53"/>
        <end position="74"/>
    </location>
</feature>
<accession>A0AAW5ZQ31</accession>
<organism evidence="2 3">
    <name type="scientific">Ralstonia solanacearum</name>
    <name type="common">Pseudomonas solanacearum</name>
    <dbReference type="NCBI Taxonomy" id="305"/>
    <lineage>
        <taxon>Bacteria</taxon>
        <taxon>Pseudomonadati</taxon>
        <taxon>Pseudomonadota</taxon>
        <taxon>Betaproteobacteria</taxon>
        <taxon>Burkholderiales</taxon>
        <taxon>Burkholderiaceae</taxon>
        <taxon>Ralstonia</taxon>
        <taxon>Ralstonia solanacearum species complex</taxon>
    </lineage>
</organism>
<evidence type="ECO:0000313" key="2">
    <source>
        <dbReference type="EMBL" id="MDB0572236.1"/>
    </source>
</evidence>
<name>A0AAW5ZQ31_RALSL</name>
<evidence type="ECO:0000256" key="1">
    <source>
        <dbReference type="SAM" id="MobiDB-lite"/>
    </source>
</evidence>
<sequence>MAFTLQQLHAIEEAIASGELVIQYDHGKKVEYRNMADLMQAYSTVRQALIDGGQLGGGPNGNRGASTLAAFSRD</sequence>
<comment type="caution">
    <text evidence="2">The sequence shown here is derived from an EMBL/GenBank/DDBJ whole genome shotgun (WGS) entry which is preliminary data.</text>
</comment>
<dbReference type="RefSeq" id="WP_043945178.1">
    <property type="nucleotide sequence ID" value="NZ_CDMA01000001.1"/>
</dbReference>
<dbReference type="AlphaFoldDB" id="A0AAW5ZQ31"/>
<evidence type="ECO:0000313" key="3">
    <source>
        <dbReference type="Proteomes" id="UP001144050"/>
    </source>
</evidence>
<protein>
    <submittedName>
        <fullName evidence="2">Uncharacterized protein</fullName>
    </submittedName>
</protein>